<sequence>MSRFGTRPVDRDLPADVVVERRARLGLRVAYNLTVSGYTTPYFDWDQWEAELDLLAASGINAAHVTLGQEAVYLETFTRFGYTEDEVLQWLGPPSHQPWLWLNSIQNFGRGTTRALVEKRADLARKVIGRMRELDITPIFPGFSGAVPPKFGERNEGARVVRQGLWFLDVAGPERPDWLDTTSDEYAAVAATFYAAQRSAFGPSGLWAVDLLHEGGTTGGVDLGEAARGVQRAMIAADPDSTWVLQAWLGNPRRELLEAIDLSQVLVLDLTGDAADANGGFLDAKWALGILPNYGGRTVLYGDVAAVAATPKRWAADAVDNADAEPSRLTGLTNMAEGLGNNPVLWDLFSDLAWADGEIEIGPWLDEWTTARYAATDEHARAAWQTLIETAYGPWRHDGTAATPAESQQAMAGNPVDAADFGKELATETPFAAMNITDSSLDVPVMPAGSTDSVIAAIPSMQANQASMVGPRALPYPEDALIPALRELLAAADSLHTTGFAYDLADVARQVADDAARAGLRAIAEAAEAGDVGSYDERVAEYLELIDAQEAVLRTNEHFLLGRWLDDARAWGSTAEEGDYLAEEAKRLLTSWGYADSTFLVDYGNRGWSGLVGDYYRSRWTAWLAQIRNVLTGEATTPIDWYRFADQWIRGGTRYASSPHGDLRTAAKAVLEIAERLTSAK</sequence>
<evidence type="ECO:0000313" key="4">
    <source>
        <dbReference type="Proteomes" id="UP000253303"/>
    </source>
</evidence>
<comment type="caution">
    <text evidence="3">The sequence shown here is derived from an EMBL/GenBank/DDBJ whole genome shotgun (WGS) entry which is preliminary data.</text>
</comment>
<dbReference type="EMBL" id="QMEY01000030">
    <property type="protein sequence ID" value="RBQ14722.1"/>
    <property type="molecule type" value="Genomic_DNA"/>
</dbReference>
<dbReference type="Gene3D" id="3.20.20.80">
    <property type="entry name" value="Glycosidases"/>
    <property type="match status" value="1"/>
</dbReference>
<proteinExistence type="predicted"/>
<feature type="domain" description="Alpha-N-acetylglucosaminidase C-terminal" evidence="2">
    <location>
        <begin position="450"/>
        <end position="671"/>
    </location>
</feature>
<feature type="domain" description="Alpha-N-acetylglucosaminidase tim-barrel" evidence="1">
    <location>
        <begin position="28"/>
        <end position="355"/>
    </location>
</feature>
<dbReference type="InterPro" id="IPR024733">
    <property type="entry name" value="NAGLU_tim-barrel"/>
</dbReference>
<dbReference type="Pfam" id="PF12972">
    <property type="entry name" value="NAGLU_C"/>
    <property type="match status" value="1"/>
</dbReference>
<evidence type="ECO:0008006" key="5">
    <source>
        <dbReference type="Google" id="ProtNLM"/>
    </source>
</evidence>
<dbReference type="Gene3D" id="1.20.120.670">
    <property type="entry name" value="N-acetyl-b-d-glucoasminidase"/>
    <property type="match status" value="1"/>
</dbReference>
<reference evidence="3 4" key="1">
    <citation type="submission" date="2018-06" db="EMBL/GenBank/DDBJ databases">
        <title>Sphaerisporangium craniellae sp. nov., isolated from a marine sponge in the South China Sea.</title>
        <authorList>
            <person name="Li L."/>
        </authorList>
    </citation>
    <scope>NUCLEOTIDE SEQUENCE [LARGE SCALE GENOMIC DNA]</scope>
    <source>
        <strain evidence="3 4">LHW63015</strain>
    </source>
</reference>
<dbReference type="InterPro" id="IPR024732">
    <property type="entry name" value="NAGLU_C"/>
</dbReference>
<dbReference type="Proteomes" id="UP000253303">
    <property type="component" value="Unassembled WGS sequence"/>
</dbReference>
<dbReference type="OrthoDB" id="9807519at2"/>
<evidence type="ECO:0000259" key="1">
    <source>
        <dbReference type="Pfam" id="PF05089"/>
    </source>
</evidence>
<name>A0A366LNI6_9ACTN</name>
<organism evidence="3 4">
    <name type="scientific">Spongiactinospora rosea</name>
    <dbReference type="NCBI Taxonomy" id="2248750"/>
    <lineage>
        <taxon>Bacteria</taxon>
        <taxon>Bacillati</taxon>
        <taxon>Actinomycetota</taxon>
        <taxon>Actinomycetes</taxon>
        <taxon>Streptosporangiales</taxon>
        <taxon>Streptosporangiaceae</taxon>
        <taxon>Spongiactinospora</taxon>
    </lineage>
</organism>
<dbReference type="PANTHER" id="PTHR12872:SF1">
    <property type="entry name" value="ALPHA-N-ACETYLGLUCOSAMINIDASE"/>
    <property type="match status" value="1"/>
</dbReference>
<dbReference type="InterPro" id="IPR007781">
    <property type="entry name" value="NAGLU"/>
</dbReference>
<keyword evidence="4" id="KW-1185">Reference proteome</keyword>
<evidence type="ECO:0000313" key="3">
    <source>
        <dbReference type="EMBL" id="RBQ14722.1"/>
    </source>
</evidence>
<accession>A0A366LNI6</accession>
<gene>
    <name evidence="3" type="ORF">DP939_39320</name>
</gene>
<dbReference type="PANTHER" id="PTHR12872">
    <property type="entry name" value="ALPHA-N-ACETYLGLUCOSAMINIDASE"/>
    <property type="match status" value="1"/>
</dbReference>
<dbReference type="Pfam" id="PF05089">
    <property type="entry name" value="NAGLU"/>
    <property type="match status" value="1"/>
</dbReference>
<dbReference type="AlphaFoldDB" id="A0A366LNI6"/>
<evidence type="ECO:0000259" key="2">
    <source>
        <dbReference type="Pfam" id="PF12972"/>
    </source>
</evidence>
<protein>
    <recommendedName>
        <fullName evidence="5">Alpha-N-acetylglucosaminidase</fullName>
    </recommendedName>
</protein>